<evidence type="ECO:0000256" key="1">
    <source>
        <dbReference type="ARBA" id="ARBA00001933"/>
    </source>
</evidence>
<comment type="similarity">
    <text evidence="7">Belongs to the class-III pyridoxal-phosphate-dependent aminotransferase family. BioA subfamily.</text>
</comment>
<dbReference type="HAMAP" id="MF_00834">
    <property type="entry name" value="BioA"/>
    <property type="match status" value="1"/>
</dbReference>
<dbReference type="OrthoDB" id="9801834at2"/>
<dbReference type="PROSITE" id="PS00600">
    <property type="entry name" value="AA_TRANSFER_CLASS_3"/>
    <property type="match status" value="1"/>
</dbReference>
<comment type="catalytic activity">
    <reaction evidence="7">
        <text>(8S)-8-amino-7-oxononanoate + S-adenosyl-L-methionine = S-adenosyl-4-methylsulfanyl-2-oxobutanoate + (7R,8S)-7,8-diammoniononanoate</text>
        <dbReference type="Rhea" id="RHEA:16861"/>
        <dbReference type="ChEBI" id="CHEBI:16490"/>
        <dbReference type="ChEBI" id="CHEBI:59789"/>
        <dbReference type="ChEBI" id="CHEBI:149468"/>
        <dbReference type="ChEBI" id="CHEBI:149469"/>
        <dbReference type="EC" id="2.6.1.62"/>
    </reaction>
</comment>
<evidence type="ECO:0000256" key="7">
    <source>
        <dbReference type="HAMAP-Rule" id="MF_00834"/>
    </source>
</evidence>
<feature type="binding site" evidence="7">
    <location>
        <position position="413"/>
    </location>
    <ligand>
        <name>substrate</name>
    </ligand>
</feature>
<dbReference type="InterPro" id="IPR005815">
    <property type="entry name" value="BioA"/>
</dbReference>
<evidence type="ECO:0000313" key="9">
    <source>
        <dbReference type="Proteomes" id="UP000305792"/>
    </source>
</evidence>
<dbReference type="GO" id="GO:0004015">
    <property type="term" value="F:adenosylmethionine-8-amino-7-oxononanoate transaminase activity"/>
    <property type="evidence" value="ECO:0007669"/>
    <property type="project" value="UniProtKB-UniRule"/>
</dbReference>
<feature type="site" description="Participates in the substrate recognition with KAPA and in a stacking interaction with the adenine ring of SAM" evidence="7">
    <location>
        <position position="26"/>
    </location>
</feature>
<sequence length="448" mass="47896">MTTPTDRPATSADWLRRDAAAVWHPFTQHATWTDDTPTVVDRAEGPWLIDVDGRRYLDGVSSLWTTTLGHGHPDVNAAITAQLARLDHSTFLGTTHTPGIELSEALIALAPRGRGPDLTKVFYAGDGSSAVEAALKIAYQYSTQTGHPRPTFVRLDQAYHGDTLGAVAVGGHELFHRAYRPLLLDTIGVASPGSRDHAPRERAALAAAELTAAMRDHGDQVCAIIVEPMIQGAAGMLDYDADYLRLARDLADAHGALLIFDEVATGFGRTGSMWAADHAGIVPDLLTCGKGITGGYLPLSAVLAAEHVYDAFLTRPGDTAPRTFFHGHTYTANPLCCAAALANLRVMAEQDVIGQAARLGDRLGKLLEPLAALDGVTEIRRLGTMTGVEVTPRGERTGFRVCQAARDRGVWLRPLGDTIVIMPPLTLGDDETDLLVNALAEALDEVLA</sequence>
<feature type="binding site" evidence="7">
    <location>
        <position position="159"/>
    </location>
    <ligand>
        <name>substrate</name>
    </ligand>
</feature>
<dbReference type="InterPro" id="IPR015424">
    <property type="entry name" value="PyrdxlP-dep_Trfase"/>
</dbReference>
<dbReference type="PIRSF" id="PIRSF000521">
    <property type="entry name" value="Transaminase_4ab_Lys_Orn"/>
    <property type="match status" value="1"/>
</dbReference>
<dbReference type="InterPro" id="IPR049704">
    <property type="entry name" value="Aminotrans_3_PPA_site"/>
</dbReference>
<dbReference type="EC" id="2.6.1.62" evidence="7"/>
<protein>
    <recommendedName>
        <fullName evidence="7">Adenosylmethionine-8-amino-7-oxononanoate aminotransferase</fullName>
        <ecNumber evidence="7">2.6.1.62</ecNumber>
    </recommendedName>
    <alternativeName>
        <fullName evidence="7">7,8-diamino-pelargonic acid aminotransferase</fullName>
        <shortName evidence="7">DAPA AT</shortName>
        <shortName evidence="7">DAPA aminotransferase</shortName>
    </alternativeName>
    <alternativeName>
        <fullName evidence="7">7,8-diaminononanoate synthase</fullName>
        <shortName evidence="7">DANS</shortName>
    </alternativeName>
    <alternativeName>
        <fullName evidence="7">Diaminopelargonic acid synthase</fullName>
    </alternativeName>
</protein>
<evidence type="ECO:0000256" key="3">
    <source>
        <dbReference type="ARBA" id="ARBA00022679"/>
    </source>
</evidence>
<keyword evidence="5 7" id="KW-0093">Biotin biosynthesis</keyword>
<comment type="caution">
    <text evidence="8">The sequence shown here is derived from an EMBL/GenBank/DDBJ whole genome shotgun (WGS) entry which is preliminary data.</text>
</comment>
<comment type="subunit">
    <text evidence="7">Homodimer.</text>
</comment>
<evidence type="ECO:0000256" key="5">
    <source>
        <dbReference type="ARBA" id="ARBA00022756"/>
    </source>
</evidence>
<feature type="binding site" evidence="7">
    <location>
        <position position="290"/>
    </location>
    <ligand>
        <name>substrate</name>
    </ligand>
</feature>
<dbReference type="CDD" id="cd00610">
    <property type="entry name" value="OAT_like"/>
    <property type="match status" value="1"/>
</dbReference>
<comment type="subcellular location">
    <subcellularLocation>
        <location evidence="7">Cytoplasm</location>
    </subcellularLocation>
</comment>
<comment type="pathway">
    <text evidence="7">Cofactor biosynthesis; biotin biosynthesis; 7,8-diaminononanoate from 8-amino-7-oxononanoate (SAM route): step 1/1.</text>
</comment>
<dbReference type="PANTHER" id="PTHR42684:SF17">
    <property type="entry name" value="ADENOSYLMETHIONINE-8-AMINO-7-OXONONANOATE AMINOTRANSFERASE"/>
    <property type="match status" value="1"/>
</dbReference>
<reference evidence="8 9" key="1">
    <citation type="journal article" date="2018" name="Int. J. Syst. Evol. Microbiol.">
        <title>Glycomyces paridis sp. nov., isolated from the medicinal plant Paris polyphylla.</title>
        <authorList>
            <person name="Fang X.M."/>
            <person name="Bai J.L."/>
            <person name="Su J."/>
            <person name="Zhao L.L."/>
            <person name="Liu H.Y."/>
            <person name="Ma B.P."/>
            <person name="Zhang Y.Q."/>
            <person name="Yu L.Y."/>
        </authorList>
    </citation>
    <scope>NUCLEOTIDE SEQUENCE [LARGE SCALE GENOMIC DNA]</scope>
    <source>
        <strain evidence="8 9">CPCC 204357</strain>
    </source>
</reference>
<dbReference type="GO" id="GO:0030170">
    <property type="term" value="F:pyridoxal phosphate binding"/>
    <property type="evidence" value="ECO:0007669"/>
    <property type="project" value="UniProtKB-UniRule"/>
</dbReference>
<keyword evidence="7" id="KW-0963">Cytoplasm</keyword>
<feature type="binding site" evidence="7">
    <location>
        <begin position="127"/>
        <end position="128"/>
    </location>
    <ligand>
        <name>pyridoxal 5'-phosphate</name>
        <dbReference type="ChEBI" id="CHEBI:597326"/>
    </ligand>
</feature>
<dbReference type="InterPro" id="IPR015422">
    <property type="entry name" value="PyrdxlP-dep_Trfase_small"/>
</dbReference>
<dbReference type="InterPro" id="IPR005814">
    <property type="entry name" value="Aminotrans_3"/>
</dbReference>
<gene>
    <name evidence="7 8" type="primary">bioA</name>
    <name evidence="8" type="ORF">E9998_11745</name>
</gene>
<dbReference type="PANTHER" id="PTHR42684">
    <property type="entry name" value="ADENOSYLMETHIONINE-8-AMINO-7-OXONONANOATE AMINOTRANSFERASE"/>
    <property type="match status" value="1"/>
</dbReference>
<accession>A0A4S8PJ04</accession>
<dbReference type="InterPro" id="IPR015421">
    <property type="entry name" value="PyrdxlP-dep_Trfase_major"/>
</dbReference>
<feature type="binding site" evidence="7">
    <location>
        <begin position="328"/>
        <end position="329"/>
    </location>
    <ligand>
        <name>pyridoxal 5'-phosphate</name>
        <dbReference type="ChEBI" id="CHEBI:597326"/>
    </ligand>
</feature>
<proteinExistence type="inferred from homology"/>
<dbReference type="Proteomes" id="UP000305792">
    <property type="component" value="Unassembled WGS sequence"/>
</dbReference>
<evidence type="ECO:0000313" key="8">
    <source>
        <dbReference type="EMBL" id="THV28284.1"/>
    </source>
</evidence>
<keyword evidence="9" id="KW-1185">Reference proteome</keyword>
<comment type="function">
    <text evidence="7">Catalyzes the transfer of the alpha-amino group from S-adenosyl-L-methionine (SAM) to 7-keto-8-aminopelargonic acid (KAPA) to form 7,8-diaminopelargonic acid (DAPA). It is the only aminotransferase known to utilize SAM as an amino donor.</text>
</comment>
<dbReference type="FunFam" id="3.40.640.10:FF:000004">
    <property type="entry name" value="Acetylornithine aminotransferase"/>
    <property type="match status" value="1"/>
</dbReference>
<dbReference type="EMBL" id="STGX01000008">
    <property type="protein sequence ID" value="THV28284.1"/>
    <property type="molecule type" value="Genomic_DNA"/>
</dbReference>
<keyword evidence="3 7" id="KW-0808">Transferase</keyword>
<feature type="modified residue" description="N6-(pyridoxal phosphate)lysine" evidence="7">
    <location>
        <position position="290"/>
    </location>
</feature>
<dbReference type="Gene3D" id="3.90.1150.10">
    <property type="entry name" value="Aspartate Aminotransferase, domain 1"/>
    <property type="match status" value="1"/>
</dbReference>
<dbReference type="UniPathway" id="UPA00078">
    <property type="reaction ID" value="UER00160"/>
</dbReference>
<comment type="cofactor">
    <cofactor evidence="1 7">
        <name>pyridoxal 5'-phosphate</name>
        <dbReference type="ChEBI" id="CHEBI:597326"/>
    </cofactor>
</comment>
<dbReference type="NCBIfam" id="TIGR00508">
    <property type="entry name" value="bioA"/>
    <property type="match status" value="1"/>
</dbReference>
<evidence type="ECO:0000256" key="2">
    <source>
        <dbReference type="ARBA" id="ARBA00022576"/>
    </source>
</evidence>
<keyword evidence="6 7" id="KW-0663">Pyridoxal phosphate</keyword>
<dbReference type="GO" id="GO:0009102">
    <property type="term" value="P:biotin biosynthetic process"/>
    <property type="evidence" value="ECO:0007669"/>
    <property type="project" value="UniProtKB-UniRule"/>
</dbReference>
<comment type="caution">
    <text evidence="7">Lacks conserved residue(s) required for the propagation of feature annotation.</text>
</comment>
<keyword evidence="4 7" id="KW-0949">S-adenosyl-L-methionine</keyword>
<keyword evidence="2 7" id="KW-0032">Aminotransferase</keyword>
<dbReference type="RefSeq" id="WP_136529895.1">
    <property type="nucleotide sequence ID" value="NZ_STGX01000008.1"/>
</dbReference>
<dbReference type="GO" id="GO:0005737">
    <property type="term" value="C:cytoplasm"/>
    <property type="evidence" value="ECO:0007669"/>
    <property type="project" value="UniProtKB-SubCell"/>
</dbReference>
<dbReference type="Gene3D" id="3.40.640.10">
    <property type="entry name" value="Type I PLP-dependent aspartate aminotransferase-like (Major domain)"/>
    <property type="match status" value="1"/>
</dbReference>
<dbReference type="SUPFAM" id="SSF53383">
    <property type="entry name" value="PLP-dependent transferases"/>
    <property type="match status" value="1"/>
</dbReference>
<organism evidence="8 9">
    <name type="scientific">Glycomyces paridis</name>
    <dbReference type="NCBI Taxonomy" id="2126555"/>
    <lineage>
        <taxon>Bacteria</taxon>
        <taxon>Bacillati</taxon>
        <taxon>Actinomycetota</taxon>
        <taxon>Actinomycetes</taxon>
        <taxon>Glycomycetales</taxon>
        <taxon>Glycomycetaceae</taxon>
        <taxon>Glycomyces</taxon>
    </lineage>
</organism>
<dbReference type="AlphaFoldDB" id="A0A4S8PJ04"/>
<name>A0A4S8PJ04_9ACTN</name>
<feature type="binding site" evidence="7">
    <location>
        <position position="327"/>
    </location>
    <ligand>
        <name>substrate</name>
    </ligand>
</feature>
<dbReference type="Pfam" id="PF00202">
    <property type="entry name" value="Aminotran_3"/>
    <property type="match status" value="1"/>
</dbReference>
<evidence type="ECO:0000256" key="4">
    <source>
        <dbReference type="ARBA" id="ARBA00022691"/>
    </source>
</evidence>
<feature type="binding site" evidence="7">
    <location>
        <position position="261"/>
    </location>
    <ligand>
        <name>pyridoxal 5'-phosphate</name>
        <dbReference type="ChEBI" id="CHEBI:597326"/>
    </ligand>
</feature>
<evidence type="ECO:0000256" key="6">
    <source>
        <dbReference type="ARBA" id="ARBA00022898"/>
    </source>
</evidence>